<sequence>MTSHKHFNNSDKSKVALRRNGVGILMLLAPLAAMALSGCSDRDKNIGKILVRVNGAEITSHQLDAELARASPVRESATQVSPAARKLALEALIERKILLEEAERSKMDRDPRVREAIEQYRTQAVVQAYLESQAGTSVKPSTENIDNFFKSHPELFSHRKVLDIHQLRIASQDFSSTLRAVMEAATSLDQVEAWLIAHHIAHVKTAVSYVSADLPADALSQLQNLKKNHLFVLKDGDRDLLSALTNVVESPIPLALAKAQIERYLMNTKIQEVAASEVARLRPLAKLEYLDYPDKRDDDKREEAAGSVTALNRK</sequence>
<dbReference type="AlphaFoldDB" id="A0A840RW63"/>
<dbReference type="Proteomes" id="UP000571084">
    <property type="component" value="Unassembled WGS sequence"/>
</dbReference>
<reference evidence="2 3" key="1">
    <citation type="submission" date="2020-08" db="EMBL/GenBank/DDBJ databases">
        <title>Genomic Encyclopedia of Type Strains, Phase IV (KMG-IV): sequencing the most valuable type-strain genomes for metagenomic binning, comparative biology and taxonomic classification.</title>
        <authorList>
            <person name="Goeker M."/>
        </authorList>
    </citation>
    <scope>NUCLEOTIDE SEQUENCE [LARGE SCALE GENOMIC DNA]</scope>
    <source>
        <strain evidence="2 3">DSM 23240</strain>
    </source>
</reference>
<dbReference type="InterPro" id="IPR027304">
    <property type="entry name" value="Trigger_fact/SurA_dom_sf"/>
</dbReference>
<dbReference type="RefSeq" id="WP_168056971.1">
    <property type="nucleotide sequence ID" value="NZ_JAAOZT010000013.1"/>
</dbReference>
<name>A0A840RW63_9BURK</name>
<keyword evidence="3" id="KW-1185">Reference proteome</keyword>
<dbReference type="EMBL" id="JACHHQ010000011">
    <property type="protein sequence ID" value="MBB5202125.1"/>
    <property type="molecule type" value="Genomic_DNA"/>
</dbReference>
<feature type="signal peptide" evidence="1">
    <location>
        <begin position="1"/>
        <end position="35"/>
    </location>
</feature>
<dbReference type="GO" id="GO:0016853">
    <property type="term" value="F:isomerase activity"/>
    <property type="evidence" value="ECO:0007669"/>
    <property type="project" value="UniProtKB-KW"/>
</dbReference>
<dbReference type="InterPro" id="IPR014274">
    <property type="entry name" value="PPIase_EpsD"/>
</dbReference>
<protein>
    <submittedName>
        <fullName evidence="2">EpsD family peptidyl-prolyl cis-trans isomerase</fullName>
    </submittedName>
</protein>
<evidence type="ECO:0000256" key="1">
    <source>
        <dbReference type="SAM" id="SignalP"/>
    </source>
</evidence>
<evidence type="ECO:0000313" key="3">
    <source>
        <dbReference type="Proteomes" id="UP000571084"/>
    </source>
</evidence>
<dbReference type="NCBIfam" id="TIGR02925">
    <property type="entry name" value="cis_trans_EpsD"/>
    <property type="match status" value="1"/>
</dbReference>
<proteinExistence type="predicted"/>
<keyword evidence="1" id="KW-0732">Signal</keyword>
<comment type="caution">
    <text evidence="2">The sequence shown here is derived from an EMBL/GenBank/DDBJ whole genome shotgun (WGS) entry which is preliminary data.</text>
</comment>
<organism evidence="2 3">
    <name type="scientific">Glaciimonas immobilis</name>
    <dbReference type="NCBI Taxonomy" id="728004"/>
    <lineage>
        <taxon>Bacteria</taxon>
        <taxon>Pseudomonadati</taxon>
        <taxon>Pseudomonadota</taxon>
        <taxon>Betaproteobacteria</taxon>
        <taxon>Burkholderiales</taxon>
        <taxon>Oxalobacteraceae</taxon>
        <taxon>Glaciimonas</taxon>
    </lineage>
</organism>
<accession>A0A840RW63</accession>
<dbReference type="SUPFAM" id="SSF109998">
    <property type="entry name" value="Triger factor/SurA peptide-binding domain-like"/>
    <property type="match status" value="1"/>
</dbReference>
<evidence type="ECO:0000313" key="2">
    <source>
        <dbReference type="EMBL" id="MBB5202125.1"/>
    </source>
</evidence>
<keyword evidence="2" id="KW-0413">Isomerase</keyword>
<dbReference type="Gene3D" id="1.10.8.1040">
    <property type="match status" value="1"/>
</dbReference>
<feature type="chain" id="PRO_5032760765" evidence="1">
    <location>
        <begin position="36"/>
        <end position="314"/>
    </location>
</feature>
<gene>
    <name evidence="2" type="ORF">HNR39_003989</name>
</gene>